<sequence>MKIGIKDVLQRIWPFFILYLLLLSICLTIKMLYTREVIYFAVNGWNSPWADYIEPYITDLGDGITAITLSLIMLLFSYRKFLLLASSYAITAIVAQILKFIFDAPRPKVYFQDQWDKVHTVKGLYILSTHSFPSGHTVSAFSAALVITYLCKNKGWGIPALLIAILIGYSRMYLTQHFFEDVMAGSVIGVMVTVFWLTWLDGRQFIHTPGWTRGLLQTIRKK</sequence>
<keyword evidence="5 7" id="KW-1133">Transmembrane helix</keyword>
<dbReference type="RefSeq" id="WP_091145638.1">
    <property type="nucleotide sequence ID" value="NZ_FNAI01000002.1"/>
</dbReference>
<dbReference type="Proteomes" id="UP000199072">
    <property type="component" value="Unassembled WGS sequence"/>
</dbReference>
<evidence type="ECO:0000256" key="1">
    <source>
        <dbReference type="ARBA" id="ARBA00004651"/>
    </source>
</evidence>
<keyword evidence="6 7" id="KW-0472">Membrane</keyword>
<feature type="transmembrane region" description="Helical" evidence="7">
    <location>
        <begin position="12"/>
        <end position="33"/>
    </location>
</feature>
<dbReference type="PANTHER" id="PTHR14969:SF62">
    <property type="entry name" value="DECAPRENYLPHOSPHORYL-5-PHOSPHORIBOSE PHOSPHATASE RV3807C-RELATED"/>
    <property type="match status" value="1"/>
</dbReference>
<dbReference type="GO" id="GO:0005886">
    <property type="term" value="C:plasma membrane"/>
    <property type="evidence" value="ECO:0007669"/>
    <property type="project" value="UniProtKB-SubCell"/>
</dbReference>
<dbReference type="GO" id="GO:0016787">
    <property type="term" value="F:hydrolase activity"/>
    <property type="evidence" value="ECO:0007669"/>
    <property type="project" value="UniProtKB-KW"/>
</dbReference>
<dbReference type="InterPro" id="IPR000326">
    <property type="entry name" value="PAP2/HPO"/>
</dbReference>
<evidence type="ECO:0000256" key="7">
    <source>
        <dbReference type="SAM" id="Phobius"/>
    </source>
</evidence>
<feature type="transmembrane region" description="Helical" evidence="7">
    <location>
        <begin position="158"/>
        <end position="176"/>
    </location>
</feature>
<organism evidence="9 10">
    <name type="scientific">Mucilaginibacter pineti</name>
    <dbReference type="NCBI Taxonomy" id="1391627"/>
    <lineage>
        <taxon>Bacteria</taxon>
        <taxon>Pseudomonadati</taxon>
        <taxon>Bacteroidota</taxon>
        <taxon>Sphingobacteriia</taxon>
        <taxon>Sphingobacteriales</taxon>
        <taxon>Sphingobacteriaceae</taxon>
        <taxon>Mucilaginibacter</taxon>
    </lineage>
</organism>
<feature type="transmembrane region" description="Helical" evidence="7">
    <location>
        <begin position="53"/>
        <end position="74"/>
    </location>
</feature>
<dbReference type="AlphaFoldDB" id="A0A1G6WIA9"/>
<reference evidence="9 10" key="1">
    <citation type="submission" date="2016-10" db="EMBL/GenBank/DDBJ databases">
        <authorList>
            <person name="de Groot N.N."/>
        </authorList>
    </citation>
    <scope>NUCLEOTIDE SEQUENCE [LARGE SCALE GENOMIC DNA]</scope>
    <source>
        <strain evidence="9 10">47C3B</strain>
    </source>
</reference>
<keyword evidence="4" id="KW-0378">Hydrolase</keyword>
<evidence type="ECO:0000259" key="8">
    <source>
        <dbReference type="SMART" id="SM00014"/>
    </source>
</evidence>
<proteinExistence type="predicted"/>
<evidence type="ECO:0000256" key="5">
    <source>
        <dbReference type="ARBA" id="ARBA00022989"/>
    </source>
</evidence>
<name>A0A1G6WIA9_9SPHI</name>
<accession>A0A1G6WIA9</accession>
<dbReference type="EMBL" id="FNAI01000002">
    <property type="protein sequence ID" value="SDD64786.1"/>
    <property type="molecule type" value="Genomic_DNA"/>
</dbReference>
<evidence type="ECO:0000256" key="3">
    <source>
        <dbReference type="ARBA" id="ARBA00022692"/>
    </source>
</evidence>
<dbReference type="PANTHER" id="PTHR14969">
    <property type="entry name" value="SPHINGOSINE-1-PHOSPHATE PHOSPHOHYDROLASE"/>
    <property type="match status" value="1"/>
</dbReference>
<keyword evidence="3 7" id="KW-0812">Transmembrane</keyword>
<evidence type="ECO:0000313" key="9">
    <source>
        <dbReference type="EMBL" id="SDD64786.1"/>
    </source>
</evidence>
<evidence type="ECO:0000313" key="10">
    <source>
        <dbReference type="Proteomes" id="UP000199072"/>
    </source>
</evidence>
<feature type="transmembrane region" description="Helical" evidence="7">
    <location>
        <begin position="81"/>
        <end position="102"/>
    </location>
</feature>
<evidence type="ECO:0000256" key="2">
    <source>
        <dbReference type="ARBA" id="ARBA00022475"/>
    </source>
</evidence>
<dbReference type="STRING" id="1391627.SAMN05216464_102170"/>
<dbReference type="Pfam" id="PF01569">
    <property type="entry name" value="PAP2"/>
    <property type="match status" value="1"/>
</dbReference>
<evidence type="ECO:0000256" key="6">
    <source>
        <dbReference type="ARBA" id="ARBA00023136"/>
    </source>
</evidence>
<keyword evidence="2" id="KW-1003">Cell membrane</keyword>
<dbReference type="SUPFAM" id="SSF48317">
    <property type="entry name" value="Acid phosphatase/Vanadium-dependent haloperoxidase"/>
    <property type="match status" value="1"/>
</dbReference>
<dbReference type="OrthoDB" id="9773582at2"/>
<protein>
    <submittedName>
        <fullName evidence="9">Membrane-associated phospholipid phosphatase</fullName>
    </submittedName>
</protein>
<feature type="transmembrane region" description="Helical" evidence="7">
    <location>
        <begin position="132"/>
        <end position="151"/>
    </location>
</feature>
<comment type="subcellular location">
    <subcellularLocation>
        <location evidence="1">Cell membrane</location>
        <topology evidence="1">Multi-pass membrane protein</topology>
    </subcellularLocation>
</comment>
<dbReference type="InterPro" id="IPR036938">
    <property type="entry name" value="PAP2/HPO_sf"/>
</dbReference>
<feature type="domain" description="Phosphatidic acid phosphatase type 2/haloperoxidase" evidence="8">
    <location>
        <begin position="82"/>
        <end position="197"/>
    </location>
</feature>
<evidence type="ECO:0000256" key="4">
    <source>
        <dbReference type="ARBA" id="ARBA00022801"/>
    </source>
</evidence>
<feature type="transmembrane region" description="Helical" evidence="7">
    <location>
        <begin position="182"/>
        <end position="200"/>
    </location>
</feature>
<dbReference type="SMART" id="SM00014">
    <property type="entry name" value="acidPPc"/>
    <property type="match status" value="1"/>
</dbReference>
<keyword evidence="10" id="KW-1185">Reference proteome</keyword>
<dbReference type="Gene3D" id="1.20.144.10">
    <property type="entry name" value="Phosphatidic acid phosphatase type 2/haloperoxidase"/>
    <property type="match status" value="2"/>
</dbReference>
<gene>
    <name evidence="9" type="ORF">SAMN05216464_102170</name>
</gene>